<dbReference type="AlphaFoldDB" id="A0A380B8X7"/>
<accession>A0A380B8X7</accession>
<evidence type="ECO:0000256" key="1">
    <source>
        <dbReference type="PROSITE-ProRule" id="PRU00117"/>
    </source>
</evidence>
<proteinExistence type="predicted"/>
<reference evidence="2 3" key="1">
    <citation type="submission" date="2018-06" db="EMBL/GenBank/DDBJ databases">
        <authorList>
            <consortium name="Pathogen Informatics"/>
            <person name="Doyle S."/>
        </authorList>
    </citation>
    <scope>NUCLEOTIDE SEQUENCE [LARGE SCALE GENOMIC DNA]</scope>
    <source>
        <strain evidence="2 3">NCTC11388</strain>
    </source>
</reference>
<sequence length="186" mass="21006">MYFIGKNGETIKKVQNPTGSSFRNPIHVTPSADGNDLLVMATDAGGNLVTFSLNGDAKSRKIGDWSSEYYADIRNITADNKADVIIIDKNKLAVYSTTDTTMYFQYTFTRDIEERPLFFPLEKDRFTLGIGSRNNYLIGLFNENGNLMEGFPLEALPNFYFGKINYAGGNFLLCTKRDHKLYAFPF</sequence>
<name>A0A380B8X7_SPHSI</name>
<dbReference type="Proteomes" id="UP000254893">
    <property type="component" value="Unassembled WGS sequence"/>
</dbReference>
<keyword evidence="1" id="KW-0694">RNA-binding</keyword>
<dbReference type="PROSITE" id="PS50084">
    <property type="entry name" value="KH_TYPE_1"/>
    <property type="match status" value="1"/>
</dbReference>
<dbReference type="GO" id="GO:0003723">
    <property type="term" value="F:RNA binding"/>
    <property type="evidence" value="ECO:0007669"/>
    <property type="project" value="UniProtKB-UniRule"/>
</dbReference>
<evidence type="ECO:0000313" key="3">
    <source>
        <dbReference type="Proteomes" id="UP000254893"/>
    </source>
</evidence>
<dbReference type="EMBL" id="UGYW01000001">
    <property type="protein sequence ID" value="SUI96964.1"/>
    <property type="molecule type" value="Genomic_DNA"/>
</dbReference>
<organism evidence="2 3">
    <name type="scientific">Sphingobacterium spiritivorum</name>
    <name type="common">Flavobacterium spiritivorum</name>
    <dbReference type="NCBI Taxonomy" id="258"/>
    <lineage>
        <taxon>Bacteria</taxon>
        <taxon>Pseudomonadati</taxon>
        <taxon>Bacteroidota</taxon>
        <taxon>Sphingobacteriia</taxon>
        <taxon>Sphingobacteriales</taxon>
        <taxon>Sphingobacteriaceae</taxon>
        <taxon>Sphingobacterium</taxon>
    </lineage>
</organism>
<gene>
    <name evidence="2" type="ORF">NCTC11388_00248</name>
</gene>
<evidence type="ECO:0000313" key="2">
    <source>
        <dbReference type="EMBL" id="SUI96964.1"/>
    </source>
</evidence>
<protein>
    <submittedName>
        <fullName evidence="2">Uncharacterized protein</fullName>
    </submittedName>
</protein>